<name>A0A074RM65_9AGAM</name>
<accession>A0A074RM65</accession>
<reference evidence="2 3" key="1">
    <citation type="submission" date="2013-12" db="EMBL/GenBank/DDBJ databases">
        <authorList>
            <person name="Cubeta M."/>
            <person name="Pakala S."/>
            <person name="Fedorova N."/>
            <person name="Thomas E."/>
            <person name="Dean R."/>
            <person name="Jabaji S."/>
            <person name="Neate S."/>
            <person name="Toda T."/>
            <person name="Tavantzis S."/>
            <person name="Vilgalys R."/>
            <person name="Bharathan N."/>
            <person name="Pakala S."/>
            <person name="Losada L.S."/>
            <person name="Zafar N."/>
            <person name="Nierman W."/>
        </authorList>
    </citation>
    <scope>NUCLEOTIDE SEQUENCE [LARGE SCALE GENOMIC DNA]</scope>
    <source>
        <strain evidence="2 3">123E</strain>
    </source>
</reference>
<evidence type="ECO:0000313" key="3">
    <source>
        <dbReference type="Proteomes" id="UP000027456"/>
    </source>
</evidence>
<dbReference type="HOGENOM" id="CLU_1094795_0_0_1"/>
<comment type="caution">
    <text evidence="2">The sequence shown here is derived from an EMBL/GenBank/DDBJ whole genome shotgun (WGS) entry which is preliminary data.</text>
</comment>
<organism evidence="2 3">
    <name type="scientific">Rhizoctonia solani 123E</name>
    <dbReference type="NCBI Taxonomy" id="1423351"/>
    <lineage>
        <taxon>Eukaryota</taxon>
        <taxon>Fungi</taxon>
        <taxon>Dikarya</taxon>
        <taxon>Basidiomycota</taxon>
        <taxon>Agaricomycotina</taxon>
        <taxon>Agaricomycetes</taxon>
        <taxon>Cantharellales</taxon>
        <taxon>Ceratobasidiaceae</taxon>
        <taxon>Rhizoctonia</taxon>
    </lineage>
</organism>
<sequence>MGMARRRLITSGGYKHRDTNIMTLMKHRRQARVGASGSLLNQLRSTQSRGHYDDSDMDHRDTLQSEATTTASTITTHATTTSHPLIPMVGLLLLFLFLSNTVQPRAGTRTPSLSSNTRTRSSRTSRPTTRCSTNSARLLPMSRLPPSTTIPPVPLASPIPHGVRTDGFSYPKRKSRTFSSISLKSLDFNATRCATSLIFPCNCLTRGPRACCQNRPSPHFMPIILVAPMQITASGTLPPSSTWMMPSTDTEPWR</sequence>
<gene>
    <name evidence="2" type="ORF">V565_198770</name>
</gene>
<feature type="region of interest" description="Disordered" evidence="1">
    <location>
        <begin position="106"/>
        <end position="158"/>
    </location>
</feature>
<proteinExistence type="predicted"/>
<evidence type="ECO:0000256" key="1">
    <source>
        <dbReference type="SAM" id="MobiDB-lite"/>
    </source>
</evidence>
<feature type="compositionally biased region" description="Low complexity" evidence="1">
    <location>
        <begin position="108"/>
        <end position="135"/>
    </location>
</feature>
<evidence type="ECO:0000313" key="2">
    <source>
        <dbReference type="EMBL" id="KEP46440.1"/>
    </source>
</evidence>
<dbReference type="EMBL" id="AZST01001102">
    <property type="protein sequence ID" value="KEP46440.1"/>
    <property type="molecule type" value="Genomic_DNA"/>
</dbReference>
<feature type="compositionally biased region" description="Pro residues" evidence="1">
    <location>
        <begin position="148"/>
        <end position="157"/>
    </location>
</feature>
<dbReference type="Proteomes" id="UP000027456">
    <property type="component" value="Unassembled WGS sequence"/>
</dbReference>
<dbReference type="AlphaFoldDB" id="A0A074RM65"/>
<protein>
    <submittedName>
        <fullName evidence="2">Uncharacterized protein</fullName>
    </submittedName>
</protein>
<keyword evidence="3" id="KW-1185">Reference proteome</keyword>